<dbReference type="PROSITE" id="PS50850">
    <property type="entry name" value="MFS"/>
    <property type="match status" value="1"/>
</dbReference>
<dbReference type="CDD" id="cd17319">
    <property type="entry name" value="MFS_ExuT_GudP_like"/>
    <property type="match status" value="1"/>
</dbReference>
<keyword evidence="3 6" id="KW-0812">Transmembrane</keyword>
<organism evidence="8 9">
    <name type="scientific">Tunturiibacter lichenicola</name>
    <dbReference type="NCBI Taxonomy" id="2051959"/>
    <lineage>
        <taxon>Bacteria</taxon>
        <taxon>Pseudomonadati</taxon>
        <taxon>Acidobacteriota</taxon>
        <taxon>Terriglobia</taxon>
        <taxon>Terriglobales</taxon>
        <taxon>Acidobacteriaceae</taxon>
        <taxon>Tunturiibacter</taxon>
    </lineage>
</organism>
<feature type="transmembrane region" description="Helical" evidence="6">
    <location>
        <begin position="408"/>
        <end position="427"/>
    </location>
</feature>
<evidence type="ECO:0000259" key="7">
    <source>
        <dbReference type="PROSITE" id="PS50850"/>
    </source>
</evidence>
<comment type="caution">
    <text evidence="8">The sequence shown here is derived from an EMBL/GenBank/DDBJ whole genome shotgun (WGS) entry which is preliminary data.</text>
</comment>
<dbReference type="InterPro" id="IPR011701">
    <property type="entry name" value="MFS"/>
</dbReference>
<comment type="subcellular location">
    <subcellularLocation>
        <location evidence="1">Membrane</location>
        <topology evidence="1">Multi-pass membrane protein</topology>
    </subcellularLocation>
</comment>
<dbReference type="InterPro" id="IPR020846">
    <property type="entry name" value="MFS_dom"/>
</dbReference>
<dbReference type="SUPFAM" id="SSF103473">
    <property type="entry name" value="MFS general substrate transporter"/>
    <property type="match status" value="1"/>
</dbReference>
<evidence type="ECO:0000256" key="1">
    <source>
        <dbReference type="ARBA" id="ARBA00004141"/>
    </source>
</evidence>
<evidence type="ECO:0000313" key="9">
    <source>
        <dbReference type="Proteomes" id="UP000534186"/>
    </source>
</evidence>
<keyword evidence="2" id="KW-0813">Transport</keyword>
<evidence type="ECO:0000256" key="2">
    <source>
        <dbReference type="ARBA" id="ARBA00022448"/>
    </source>
</evidence>
<dbReference type="Gene3D" id="1.20.1250.20">
    <property type="entry name" value="MFS general substrate transporter like domains"/>
    <property type="match status" value="2"/>
</dbReference>
<proteinExistence type="predicted"/>
<feature type="transmembrane region" description="Helical" evidence="6">
    <location>
        <begin position="89"/>
        <end position="108"/>
    </location>
</feature>
<keyword evidence="5 6" id="KW-0472">Membrane</keyword>
<feature type="transmembrane region" description="Helical" evidence="6">
    <location>
        <begin position="58"/>
        <end position="77"/>
    </location>
</feature>
<sequence length="440" mass="48134">MSKAVPEMAVDGRALYSKITWRLIPYIFLLYIVAYLDRVNVGFAAYDLQRDLHFSNTVYGTGAGIFFLGSVLFDLPSNLMLTRVGARIWIARIMISWGVISTCMMFMHSKESFYVLRFLLGVSEAGFFPGMIIYLTYWFPTQERARAVAKFMTATSLAGVVGGPLSSYLLKLDGVGGLAGWQWLFVSEGVPTILLGISVLFVLKDGPSKAGWLRPEERTWLEGELQRDKERFGASTHHKLLDAFRLPALWVLAGVYFVSQVGVYIVNLWMPLILQSFSHGGERDAILIARYATFPYLAAAVMTVVVGWSSDRRNERRWHIAGCLTLSAVGFAWAAWAHALVVALCAMTLAAIGLWSMMGPFWTLATSMLSGTAAAGAVAILQMVGGVGGFAGPYMTGRLRDATQSFTGGLYLISAMALGAAGLALVARSKETRAIAENEH</sequence>
<feature type="transmembrane region" description="Helical" evidence="6">
    <location>
        <begin position="286"/>
        <end position="306"/>
    </location>
</feature>
<protein>
    <submittedName>
        <fullName evidence="8">Sugar phosphate permease</fullName>
    </submittedName>
</protein>
<dbReference type="Proteomes" id="UP000534186">
    <property type="component" value="Unassembled WGS sequence"/>
</dbReference>
<dbReference type="PANTHER" id="PTHR43791:SF36">
    <property type="entry name" value="TRANSPORTER, PUTATIVE (AFU_ORTHOLOGUE AFUA_6G08340)-RELATED"/>
    <property type="match status" value="1"/>
</dbReference>
<dbReference type="AlphaFoldDB" id="A0A7Y9NJR2"/>
<feature type="transmembrane region" description="Helical" evidence="6">
    <location>
        <begin position="248"/>
        <end position="266"/>
    </location>
</feature>
<dbReference type="GO" id="GO:0022857">
    <property type="term" value="F:transmembrane transporter activity"/>
    <property type="evidence" value="ECO:0007669"/>
    <property type="project" value="InterPro"/>
</dbReference>
<feature type="transmembrane region" description="Helical" evidence="6">
    <location>
        <begin position="151"/>
        <end position="170"/>
    </location>
</feature>
<dbReference type="InterPro" id="IPR036259">
    <property type="entry name" value="MFS_trans_sf"/>
</dbReference>
<dbReference type="FunFam" id="1.20.1250.20:FF:000018">
    <property type="entry name" value="MFS transporter permease"/>
    <property type="match status" value="1"/>
</dbReference>
<feature type="transmembrane region" description="Helical" evidence="6">
    <location>
        <begin position="114"/>
        <end position="139"/>
    </location>
</feature>
<reference evidence="8 9" key="1">
    <citation type="submission" date="2020-07" db="EMBL/GenBank/DDBJ databases">
        <title>Genomic Encyclopedia of Type Strains, Phase IV (KMG-V): Genome sequencing to study the core and pangenomes of soil and plant-associated prokaryotes.</title>
        <authorList>
            <person name="Whitman W."/>
        </authorList>
    </citation>
    <scope>NUCLEOTIDE SEQUENCE [LARGE SCALE GENOMIC DNA]</scope>
    <source>
        <strain evidence="8 9">M8UP30</strain>
    </source>
</reference>
<evidence type="ECO:0000256" key="4">
    <source>
        <dbReference type="ARBA" id="ARBA00022989"/>
    </source>
</evidence>
<dbReference type="PANTHER" id="PTHR43791">
    <property type="entry name" value="PERMEASE-RELATED"/>
    <property type="match status" value="1"/>
</dbReference>
<gene>
    <name evidence="8" type="ORF">HDF12_001006</name>
</gene>
<accession>A0A7Y9NJR2</accession>
<evidence type="ECO:0000256" key="3">
    <source>
        <dbReference type="ARBA" id="ARBA00022692"/>
    </source>
</evidence>
<feature type="transmembrane region" description="Helical" evidence="6">
    <location>
        <begin position="182"/>
        <end position="203"/>
    </location>
</feature>
<evidence type="ECO:0000313" key="8">
    <source>
        <dbReference type="EMBL" id="NYF50641.1"/>
    </source>
</evidence>
<dbReference type="GO" id="GO:0016020">
    <property type="term" value="C:membrane"/>
    <property type="evidence" value="ECO:0007669"/>
    <property type="project" value="UniProtKB-SubCell"/>
</dbReference>
<feature type="transmembrane region" description="Helical" evidence="6">
    <location>
        <begin position="374"/>
        <end position="396"/>
    </location>
</feature>
<feature type="domain" description="Major facilitator superfamily (MFS) profile" evidence="7">
    <location>
        <begin position="23"/>
        <end position="433"/>
    </location>
</feature>
<evidence type="ECO:0000256" key="6">
    <source>
        <dbReference type="SAM" id="Phobius"/>
    </source>
</evidence>
<evidence type="ECO:0000256" key="5">
    <source>
        <dbReference type="ARBA" id="ARBA00023136"/>
    </source>
</evidence>
<name>A0A7Y9NJR2_9BACT</name>
<dbReference type="Pfam" id="PF07690">
    <property type="entry name" value="MFS_1"/>
    <property type="match status" value="1"/>
</dbReference>
<dbReference type="EMBL" id="JACCCV010000001">
    <property type="protein sequence ID" value="NYF50641.1"/>
    <property type="molecule type" value="Genomic_DNA"/>
</dbReference>
<feature type="transmembrane region" description="Helical" evidence="6">
    <location>
        <begin position="23"/>
        <end position="46"/>
    </location>
</feature>
<keyword evidence="4 6" id="KW-1133">Transmembrane helix</keyword>